<proteinExistence type="predicted"/>
<name>A0A482W3A7_ASBVE</name>
<sequence>MADETTERENQVNRSHVKALLRFFSVDSNINMADSIASTPELTYKFYSKDFFLKIAQLLNGIICAGLYAEAVKIMTDSLIFLCFPNVVFSSYIIITAVIIMSYMLGQ</sequence>
<evidence type="ECO:0000313" key="3">
    <source>
        <dbReference type="Proteomes" id="UP000292052"/>
    </source>
</evidence>
<dbReference type="Proteomes" id="UP000292052">
    <property type="component" value="Unassembled WGS sequence"/>
</dbReference>
<dbReference type="STRING" id="1661398.A0A482W3A7"/>
<reference evidence="2 3" key="1">
    <citation type="submission" date="2017-03" db="EMBL/GenBank/DDBJ databases">
        <title>Genome of the blue death feigning beetle - Asbolus verrucosus.</title>
        <authorList>
            <person name="Rider S.D."/>
        </authorList>
    </citation>
    <scope>NUCLEOTIDE SEQUENCE [LARGE SCALE GENOMIC DNA]</scope>
    <source>
        <strain evidence="2">Butters</strain>
        <tissue evidence="2">Head and leg muscle</tissue>
    </source>
</reference>
<keyword evidence="1" id="KW-0472">Membrane</keyword>
<dbReference type="OrthoDB" id="8187586at2759"/>
<protein>
    <submittedName>
        <fullName evidence="2">Uncharacterized protein</fullName>
    </submittedName>
</protein>
<organism evidence="2 3">
    <name type="scientific">Asbolus verrucosus</name>
    <name type="common">Desert ironclad beetle</name>
    <dbReference type="NCBI Taxonomy" id="1661398"/>
    <lineage>
        <taxon>Eukaryota</taxon>
        <taxon>Metazoa</taxon>
        <taxon>Ecdysozoa</taxon>
        <taxon>Arthropoda</taxon>
        <taxon>Hexapoda</taxon>
        <taxon>Insecta</taxon>
        <taxon>Pterygota</taxon>
        <taxon>Neoptera</taxon>
        <taxon>Endopterygota</taxon>
        <taxon>Coleoptera</taxon>
        <taxon>Polyphaga</taxon>
        <taxon>Cucujiformia</taxon>
        <taxon>Tenebrionidae</taxon>
        <taxon>Pimeliinae</taxon>
        <taxon>Asbolus</taxon>
    </lineage>
</organism>
<feature type="transmembrane region" description="Helical" evidence="1">
    <location>
        <begin position="81"/>
        <end position="105"/>
    </location>
</feature>
<dbReference type="EMBL" id="QDEB01035903">
    <property type="protein sequence ID" value="RZC39283.1"/>
    <property type="molecule type" value="Genomic_DNA"/>
</dbReference>
<keyword evidence="3" id="KW-1185">Reference proteome</keyword>
<feature type="non-terminal residue" evidence="2">
    <location>
        <position position="107"/>
    </location>
</feature>
<evidence type="ECO:0000256" key="1">
    <source>
        <dbReference type="SAM" id="Phobius"/>
    </source>
</evidence>
<gene>
    <name evidence="2" type="ORF">BDFB_011611</name>
</gene>
<accession>A0A482W3A7</accession>
<comment type="caution">
    <text evidence="2">The sequence shown here is derived from an EMBL/GenBank/DDBJ whole genome shotgun (WGS) entry which is preliminary data.</text>
</comment>
<dbReference type="AlphaFoldDB" id="A0A482W3A7"/>
<keyword evidence="1" id="KW-1133">Transmembrane helix</keyword>
<keyword evidence="1" id="KW-0812">Transmembrane</keyword>
<evidence type="ECO:0000313" key="2">
    <source>
        <dbReference type="EMBL" id="RZC39283.1"/>
    </source>
</evidence>